<feature type="domain" description="Thioesterase" evidence="1">
    <location>
        <begin position="11"/>
        <end position="83"/>
    </location>
</feature>
<dbReference type="EMBL" id="JAPWIE010000004">
    <property type="protein sequence ID" value="MCZ4551064.1"/>
    <property type="molecule type" value="Genomic_DNA"/>
</dbReference>
<dbReference type="Proteomes" id="UP001067235">
    <property type="component" value="Unassembled WGS sequence"/>
</dbReference>
<reference evidence="2" key="1">
    <citation type="submission" date="2022-12" db="EMBL/GenBank/DDBJ databases">
        <authorList>
            <person name="Krivoruchko A.V."/>
            <person name="Elkin A."/>
        </authorList>
    </citation>
    <scope>NUCLEOTIDE SEQUENCE</scope>
    <source>
        <strain evidence="2">IEGM 1388</strain>
    </source>
</reference>
<dbReference type="InterPro" id="IPR006683">
    <property type="entry name" value="Thioestr_dom"/>
</dbReference>
<dbReference type="Gene3D" id="3.10.129.10">
    <property type="entry name" value="Hotdog Thioesterase"/>
    <property type="match status" value="1"/>
</dbReference>
<gene>
    <name evidence="2" type="ORF">O4213_13820</name>
</gene>
<dbReference type="InterPro" id="IPR029069">
    <property type="entry name" value="HotDog_dom_sf"/>
</dbReference>
<protein>
    <submittedName>
        <fullName evidence="2">PaaI family thioesterase</fullName>
    </submittedName>
</protein>
<dbReference type="RefSeq" id="WP_301571797.1">
    <property type="nucleotide sequence ID" value="NZ_JAPWIE010000004.1"/>
</dbReference>
<accession>A0ABT4MW80</accession>
<proteinExistence type="predicted"/>
<dbReference type="SUPFAM" id="SSF54637">
    <property type="entry name" value="Thioesterase/thiol ester dehydrase-isomerase"/>
    <property type="match status" value="1"/>
</dbReference>
<evidence type="ECO:0000313" key="3">
    <source>
        <dbReference type="Proteomes" id="UP001067235"/>
    </source>
</evidence>
<comment type="caution">
    <text evidence="2">The sequence shown here is derived from an EMBL/GenBank/DDBJ whole genome shotgun (WGS) entry which is preliminary data.</text>
</comment>
<dbReference type="Pfam" id="PF03061">
    <property type="entry name" value="4HBT"/>
    <property type="match status" value="1"/>
</dbReference>
<organism evidence="2 3">
    <name type="scientific">Gordonia rubripertincta</name>
    <name type="common">Rhodococcus corallinus</name>
    <dbReference type="NCBI Taxonomy" id="36822"/>
    <lineage>
        <taxon>Bacteria</taxon>
        <taxon>Bacillati</taxon>
        <taxon>Actinomycetota</taxon>
        <taxon>Actinomycetes</taxon>
        <taxon>Mycobacteriales</taxon>
        <taxon>Gordoniaceae</taxon>
        <taxon>Gordonia</taxon>
    </lineage>
</organism>
<evidence type="ECO:0000259" key="1">
    <source>
        <dbReference type="Pfam" id="PF03061"/>
    </source>
</evidence>
<evidence type="ECO:0000313" key="2">
    <source>
        <dbReference type="EMBL" id="MCZ4551064.1"/>
    </source>
</evidence>
<name>A0ABT4MW80_GORRU</name>
<sequence length="122" mass="12982">MSSDPFVANPNGALNGGIVVAIADQGPGVLARRTSGPDHIGVTAALHIQYHQPVFAPFSVTVNRLPGGRRVQYYEIWFEDAQRGRVASAHATLVVTPVPALREIDDGPDAVPGVSDERNSEE</sequence>
<dbReference type="CDD" id="cd03443">
    <property type="entry name" value="PaaI_thioesterase"/>
    <property type="match status" value="1"/>
</dbReference>
<keyword evidence="3" id="KW-1185">Reference proteome</keyword>